<dbReference type="Proteomes" id="UP000191040">
    <property type="component" value="Chromosome I"/>
</dbReference>
<accession>A0A1T4YY51</accession>
<name>A0A1T4YY51_9ACTN</name>
<feature type="domain" description="Ketoreductase" evidence="3">
    <location>
        <begin position="4"/>
        <end position="187"/>
    </location>
</feature>
<sequence length="240" mass="24638">MTTPVAVVTGGSRGIGRAFVLECARRDLTVVLTHRGRGNDAEETVRAVEELGGRAVAVVADVTTDEGVAAVVTAAAGLGTVQLLVNNAGILAHGELDETTDELWDAAFAIHVKAPMKLTRALRDDLAASRGAVLNLSSTGGVVGSVHGVSYGASKSAVIGLTKSLARELAPQVRVNAVAPGPVATDMYSSIPADEQAAVENETPLRRIADPSEIARTGLDIASWPNVTGQVIVSDGGRVM</sequence>
<dbReference type="GO" id="GO:0032787">
    <property type="term" value="P:monocarboxylic acid metabolic process"/>
    <property type="evidence" value="ECO:0007669"/>
    <property type="project" value="UniProtKB-ARBA"/>
</dbReference>
<dbReference type="SMART" id="SM00822">
    <property type="entry name" value="PKS_KR"/>
    <property type="match status" value="1"/>
</dbReference>
<organism evidence="4 5">
    <name type="scientific">Aeromicrobium choanae</name>
    <dbReference type="NCBI Taxonomy" id="1736691"/>
    <lineage>
        <taxon>Bacteria</taxon>
        <taxon>Bacillati</taxon>
        <taxon>Actinomycetota</taxon>
        <taxon>Actinomycetes</taxon>
        <taxon>Propionibacteriales</taxon>
        <taxon>Nocardioidaceae</taxon>
        <taxon>Aeromicrobium</taxon>
    </lineage>
</organism>
<dbReference type="GO" id="GO:0016491">
    <property type="term" value="F:oxidoreductase activity"/>
    <property type="evidence" value="ECO:0007669"/>
    <property type="project" value="UniProtKB-KW"/>
</dbReference>
<dbReference type="InterPro" id="IPR057326">
    <property type="entry name" value="KR_dom"/>
</dbReference>
<protein>
    <submittedName>
        <fullName evidence="4">3-oxoacyl-[acyl-carrier protein] reductase</fullName>
    </submittedName>
</protein>
<dbReference type="InterPro" id="IPR050259">
    <property type="entry name" value="SDR"/>
</dbReference>
<proteinExistence type="inferred from homology"/>
<evidence type="ECO:0000259" key="3">
    <source>
        <dbReference type="SMART" id="SM00822"/>
    </source>
</evidence>
<dbReference type="AlphaFoldDB" id="A0A1T4YY51"/>
<gene>
    <name evidence="4" type="ORF">SAMN06295964_1233</name>
</gene>
<reference evidence="5" key="1">
    <citation type="submission" date="2017-02" db="EMBL/GenBank/DDBJ databases">
        <authorList>
            <person name="Varghese N."/>
            <person name="Submissions S."/>
        </authorList>
    </citation>
    <scope>NUCLEOTIDE SEQUENCE [LARGE SCALE GENOMIC DNA]</scope>
    <source>
        <strain evidence="5">9H-4</strain>
    </source>
</reference>
<dbReference type="Gene3D" id="3.40.50.720">
    <property type="entry name" value="NAD(P)-binding Rossmann-like Domain"/>
    <property type="match status" value="1"/>
</dbReference>
<dbReference type="PANTHER" id="PTHR42879">
    <property type="entry name" value="3-OXOACYL-(ACYL-CARRIER-PROTEIN) REDUCTASE"/>
    <property type="match status" value="1"/>
</dbReference>
<dbReference type="InterPro" id="IPR036291">
    <property type="entry name" value="NAD(P)-bd_dom_sf"/>
</dbReference>
<dbReference type="OrthoDB" id="9803333at2"/>
<dbReference type="InterPro" id="IPR020904">
    <property type="entry name" value="Sc_DH/Rdtase_CS"/>
</dbReference>
<dbReference type="InterPro" id="IPR002347">
    <property type="entry name" value="SDR_fam"/>
</dbReference>
<dbReference type="PROSITE" id="PS00061">
    <property type="entry name" value="ADH_SHORT"/>
    <property type="match status" value="1"/>
</dbReference>
<dbReference type="EMBL" id="LT796768">
    <property type="protein sequence ID" value="SKB06231.1"/>
    <property type="molecule type" value="Genomic_DNA"/>
</dbReference>
<evidence type="ECO:0000256" key="1">
    <source>
        <dbReference type="ARBA" id="ARBA00006484"/>
    </source>
</evidence>
<dbReference type="FunFam" id="3.40.50.720:FF:000084">
    <property type="entry name" value="Short-chain dehydrogenase reductase"/>
    <property type="match status" value="1"/>
</dbReference>
<evidence type="ECO:0000313" key="4">
    <source>
        <dbReference type="EMBL" id="SKB06231.1"/>
    </source>
</evidence>
<keyword evidence="2" id="KW-0560">Oxidoreductase</keyword>
<comment type="similarity">
    <text evidence="1">Belongs to the short-chain dehydrogenases/reductases (SDR) family.</text>
</comment>
<evidence type="ECO:0000256" key="2">
    <source>
        <dbReference type="ARBA" id="ARBA00023002"/>
    </source>
</evidence>
<dbReference type="Pfam" id="PF13561">
    <property type="entry name" value="adh_short_C2"/>
    <property type="match status" value="1"/>
</dbReference>
<dbReference type="SUPFAM" id="SSF51735">
    <property type="entry name" value="NAD(P)-binding Rossmann-fold domains"/>
    <property type="match status" value="1"/>
</dbReference>
<evidence type="ECO:0000313" key="5">
    <source>
        <dbReference type="Proteomes" id="UP000191040"/>
    </source>
</evidence>
<dbReference type="CDD" id="cd05233">
    <property type="entry name" value="SDR_c"/>
    <property type="match status" value="1"/>
</dbReference>
<dbReference type="RefSeq" id="WP_078699335.1">
    <property type="nucleotide sequence ID" value="NZ_LT796768.1"/>
</dbReference>
<dbReference type="PRINTS" id="PR00081">
    <property type="entry name" value="GDHRDH"/>
</dbReference>
<dbReference type="PANTHER" id="PTHR42879:SF2">
    <property type="entry name" value="3-OXOACYL-[ACYL-CARRIER-PROTEIN] REDUCTASE FABG"/>
    <property type="match status" value="1"/>
</dbReference>
<dbReference type="STRING" id="1736691.SAMN06295964_1233"/>
<keyword evidence="5" id="KW-1185">Reference proteome</keyword>
<dbReference type="PRINTS" id="PR00080">
    <property type="entry name" value="SDRFAMILY"/>
</dbReference>